<evidence type="ECO:0000313" key="3">
    <source>
        <dbReference type="Proteomes" id="UP001209540"/>
    </source>
</evidence>
<comment type="caution">
    <text evidence="2">The sequence shown here is derived from an EMBL/GenBank/DDBJ whole genome shotgun (WGS) entry which is preliminary data.</text>
</comment>
<name>A0AAD5PFT9_9FUNG</name>
<dbReference type="Proteomes" id="UP001209540">
    <property type="component" value="Unassembled WGS sequence"/>
</dbReference>
<feature type="compositionally biased region" description="Basic and acidic residues" evidence="1">
    <location>
        <begin position="114"/>
        <end position="131"/>
    </location>
</feature>
<feature type="compositionally biased region" description="Basic and acidic residues" evidence="1">
    <location>
        <begin position="91"/>
        <end position="100"/>
    </location>
</feature>
<reference evidence="2" key="1">
    <citation type="journal article" date="2022" name="IScience">
        <title>Evolution of zygomycete secretomes and the origins of terrestrial fungal ecologies.</title>
        <authorList>
            <person name="Chang Y."/>
            <person name="Wang Y."/>
            <person name="Mondo S."/>
            <person name="Ahrendt S."/>
            <person name="Andreopoulos W."/>
            <person name="Barry K."/>
            <person name="Beard J."/>
            <person name="Benny G.L."/>
            <person name="Blankenship S."/>
            <person name="Bonito G."/>
            <person name="Cuomo C."/>
            <person name="Desiro A."/>
            <person name="Gervers K.A."/>
            <person name="Hundley H."/>
            <person name="Kuo A."/>
            <person name="LaButti K."/>
            <person name="Lang B.F."/>
            <person name="Lipzen A."/>
            <person name="O'Donnell K."/>
            <person name="Pangilinan J."/>
            <person name="Reynolds N."/>
            <person name="Sandor L."/>
            <person name="Smith M.E."/>
            <person name="Tsang A."/>
            <person name="Grigoriev I.V."/>
            <person name="Stajich J.E."/>
            <person name="Spatafora J.W."/>
        </authorList>
    </citation>
    <scope>NUCLEOTIDE SEQUENCE</scope>
    <source>
        <strain evidence="2">RSA 2281</strain>
    </source>
</reference>
<accession>A0AAD5PFT9</accession>
<evidence type="ECO:0000256" key="1">
    <source>
        <dbReference type="SAM" id="MobiDB-lite"/>
    </source>
</evidence>
<feature type="compositionally biased region" description="Basic and acidic residues" evidence="1">
    <location>
        <begin position="59"/>
        <end position="80"/>
    </location>
</feature>
<proteinExistence type="predicted"/>
<dbReference type="AlphaFoldDB" id="A0AAD5PFT9"/>
<evidence type="ECO:0000313" key="2">
    <source>
        <dbReference type="EMBL" id="KAI9263442.1"/>
    </source>
</evidence>
<organism evidence="2 3">
    <name type="scientific">Phascolomyces articulosus</name>
    <dbReference type="NCBI Taxonomy" id="60185"/>
    <lineage>
        <taxon>Eukaryota</taxon>
        <taxon>Fungi</taxon>
        <taxon>Fungi incertae sedis</taxon>
        <taxon>Mucoromycota</taxon>
        <taxon>Mucoromycotina</taxon>
        <taxon>Mucoromycetes</taxon>
        <taxon>Mucorales</taxon>
        <taxon>Lichtheimiaceae</taxon>
        <taxon>Phascolomyces</taxon>
    </lineage>
</organism>
<dbReference type="EMBL" id="JAIXMP010000013">
    <property type="protein sequence ID" value="KAI9263442.1"/>
    <property type="molecule type" value="Genomic_DNA"/>
</dbReference>
<gene>
    <name evidence="2" type="ORF">BDA99DRAFT_537443</name>
</gene>
<feature type="compositionally biased region" description="Basic residues" evidence="1">
    <location>
        <begin position="81"/>
        <end position="90"/>
    </location>
</feature>
<sequence>MSQQSQPDYSAIPPADRRKAPWQHHRAPDHGAEDPWNRSPEARLHPELHSSAYGTVTTEDEKREEQEHLVEQMTTKESKKQKQKQKKQHHVEHPQQKYNREGSTSSSGVFGHTVETKRSPQAFVKRDLNNI</sequence>
<protein>
    <submittedName>
        <fullName evidence="2">Uncharacterized protein</fullName>
    </submittedName>
</protein>
<feature type="region of interest" description="Disordered" evidence="1">
    <location>
        <begin position="1"/>
        <end position="131"/>
    </location>
</feature>
<reference evidence="2" key="2">
    <citation type="submission" date="2023-02" db="EMBL/GenBank/DDBJ databases">
        <authorList>
            <consortium name="DOE Joint Genome Institute"/>
            <person name="Mondo S.J."/>
            <person name="Chang Y."/>
            <person name="Wang Y."/>
            <person name="Ahrendt S."/>
            <person name="Andreopoulos W."/>
            <person name="Barry K."/>
            <person name="Beard J."/>
            <person name="Benny G.L."/>
            <person name="Blankenship S."/>
            <person name="Bonito G."/>
            <person name="Cuomo C."/>
            <person name="Desiro A."/>
            <person name="Gervers K.A."/>
            <person name="Hundley H."/>
            <person name="Kuo A."/>
            <person name="LaButti K."/>
            <person name="Lang B.F."/>
            <person name="Lipzen A."/>
            <person name="O'Donnell K."/>
            <person name="Pangilinan J."/>
            <person name="Reynolds N."/>
            <person name="Sandor L."/>
            <person name="Smith M.W."/>
            <person name="Tsang A."/>
            <person name="Grigoriev I.V."/>
            <person name="Stajich J.E."/>
            <person name="Spatafora J.W."/>
        </authorList>
    </citation>
    <scope>NUCLEOTIDE SEQUENCE</scope>
    <source>
        <strain evidence="2">RSA 2281</strain>
    </source>
</reference>
<keyword evidence="3" id="KW-1185">Reference proteome</keyword>
<feature type="compositionally biased region" description="Basic and acidic residues" evidence="1">
    <location>
        <begin position="26"/>
        <end position="48"/>
    </location>
</feature>